<dbReference type="Proteomes" id="UP000771797">
    <property type="component" value="Unassembled WGS sequence"/>
</dbReference>
<gene>
    <name evidence="1" type="ORF">A6D6_03421</name>
</gene>
<name>A0ABQ6Y4L8_9GAMM</name>
<organism evidence="1 2">
    <name type="scientific">Alcanivorax xiamenensis</name>
    <dbReference type="NCBI Taxonomy" id="1177156"/>
    <lineage>
        <taxon>Bacteria</taxon>
        <taxon>Pseudomonadati</taxon>
        <taxon>Pseudomonadota</taxon>
        <taxon>Gammaproteobacteria</taxon>
        <taxon>Oceanospirillales</taxon>
        <taxon>Alcanivoracaceae</taxon>
        <taxon>Alcanivorax</taxon>
    </lineage>
</organism>
<proteinExistence type="predicted"/>
<evidence type="ECO:0000313" key="1">
    <source>
        <dbReference type="EMBL" id="KAF0804030.1"/>
    </source>
</evidence>
<protein>
    <recommendedName>
        <fullName evidence="3">Transposase DDE domain-containing protein</fullName>
    </recommendedName>
</protein>
<accession>A0ABQ6Y4L8</accession>
<reference evidence="1 2" key="1">
    <citation type="submission" date="2012-09" db="EMBL/GenBank/DDBJ databases">
        <title>Genome Sequence of alkane-degrading Bacterium Alcanivorax sp. 6-D-6.</title>
        <authorList>
            <person name="Lai Q."/>
            <person name="Shao Z."/>
        </authorList>
    </citation>
    <scope>NUCLEOTIDE SEQUENCE [LARGE SCALE GENOMIC DNA]</scope>
    <source>
        <strain evidence="1 2">6-D-6</strain>
    </source>
</reference>
<comment type="caution">
    <text evidence="1">The sequence shown here is derived from an EMBL/GenBank/DDBJ whole genome shotgun (WGS) entry which is preliminary data.</text>
</comment>
<evidence type="ECO:0008006" key="3">
    <source>
        <dbReference type="Google" id="ProtNLM"/>
    </source>
</evidence>
<feature type="non-terminal residue" evidence="1">
    <location>
        <position position="92"/>
    </location>
</feature>
<dbReference type="EMBL" id="AQPF01000040">
    <property type="protein sequence ID" value="KAF0804030.1"/>
    <property type="molecule type" value="Genomic_DNA"/>
</dbReference>
<evidence type="ECO:0000313" key="2">
    <source>
        <dbReference type="Proteomes" id="UP000771797"/>
    </source>
</evidence>
<sequence>MIPSVEDSSMTVRKANRIKAITPALRHGMRKLFGTATKHFHIFSRLQEDILRHTSDILRSVFVMVVTLSKRRLPNQITKPPWKLACKRIANG</sequence>
<keyword evidence="2" id="KW-1185">Reference proteome</keyword>